<dbReference type="Proteomes" id="UP001057402">
    <property type="component" value="Chromosome 10"/>
</dbReference>
<evidence type="ECO:0000313" key="1">
    <source>
        <dbReference type="EMBL" id="KAI4319467.1"/>
    </source>
</evidence>
<proteinExistence type="predicted"/>
<sequence length="176" mass="19485">MASSLTINTLPLASLLSPPSPSPRSPAGSIPCRSSFLLPASSATARRVRPRRSSSTPCAGGRDEPTSFVDEDGTVEDLDGYLKYLSPEYESVWDTKPSWCQPWTIALTGALAIACSWLIFRSILATTVVSFLIGSWWYIFLYAYPKEYSDMITERRKRIKSGVEDTFGWSKAESID</sequence>
<keyword evidence="2" id="KW-1185">Reference proteome</keyword>
<protein>
    <submittedName>
        <fullName evidence="1">Uncharacterized protein</fullName>
    </submittedName>
</protein>
<accession>A0ACB9M5K9</accession>
<reference evidence="2" key="1">
    <citation type="journal article" date="2023" name="Front. Plant Sci.">
        <title>Chromosomal-level genome assembly of Melastoma candidum provides insights into trichome evolution.</title>
        <authorList>
            <person name="Zhong Y."/>
            <person name="Wu W."/>
            <person name="Sun C."/>
            <person name="Zou P."/>
            <person name="Liu Y."/>
            <person name="Dai S."/>
            <person name="Zhou R."/>
        </authorList>
    </citation>
    <scope>NUCLEOTIDE SEQUENCE [LARGE SCALE GENOMIC DNA]</scope>
</reference>
<name>A0ACB9M5K9_9MYRT</name>
<dbReference type="EMBL" id="CM042889">
    <property type="protein sequence ID" value="KAI4319467.1"/>
    <property type="molecule type" value="Genomic_DNA"/>
</dbReference>
<organism evidence="1 2">
    <name type="scientific">Melastoma candidum</name>
    <dbReference type="NCBI Taxonomy" id="119954"/>
    <lineage>
        <taxon>Eukaryota</taxon>
        <taxon>Viridiplantae</taxon>
        <taxon>Streptophyta</taxon>
        <taxon>Embryophyta</taxon>
        <taxon>Tracheophyta</taxon>
        <taxon>Spermatophyta</taxon>
        <taxon>Magnoliopsida</taxon>
        <taxon>eudicotyledons</taxon>
        <taxon>Gunneridae</taxon>
        <taxon>Pentapetalae</taxon>
        <taxon>rosids</taxon>
        <taxon>malvids</taxon>
        <taxon>Myrtales</taxon>
        <taxon>Melastomataceae</taxon>
        <taxon>Melastomatoideae</taxon>
        <taxon>Melastomateae</taxon>
        <taxon>Melastoma</taxon>
    </lineage>
</organism>
<gene>
    <name evidence="1" type="ORF">MLD38_033061</name>
</gene>
<comment type="caution">
    <text evidence="1">The sequence shown here is derived from an EMBL/GenBank/DDBJ whole genome shotgun (WGS) entry which is preliminary data.</text>
</comment>
<evidence type="ECO:0000313" key="2">
    <source>
        <dbReference type="Proteomes" id="UP001057402"/>
    </source>
</evidence>